<keyword evidence="1" id="KW-0472">Membrane</keyword>
<keyword evidence="3" id="KW-1185">Reference proteome</keyword>
<dbReference type="Proteomes" id="UP000469125">
    <property type="component" value="Unassembled WGS sequence"/>
</dbReference>
<feature type="transmembrane region" description="Helical" evidence="1">
    <location>
        <begin position="126"/>
        <end position="148"/>
    </location>
</feature>
<feature type="transmembrane region" description="Helical" evidence="1">
    <location>
        <begin position="31"/>
        <end position="49"/>
    </location>
</feature>
<evidence type="ECO:0000256" key="1">
    <source>
        <dbReference type="SAM" id="Phobius"/>
    </source>
</evidence>
<feature type="transmembrane region" description="Helical" evidence="1">
    <location>
        <begin position="7"/>
        <end position="25"/>
    </location>
</feature>
<reference evidence="2 3" key="1">
    <citation type="submission" date="2019-11" db="EMBL/GenBank/DDBJ databases">
        <authorList>
            <person name="Li X."/>
        </authorList>
    </citation>
    <scope>NUCLEOTIDE SEQUENCE [LARGE SCALE GENOMIC DNA]</scope>
    <source>
        <strain evidence="2 3">L9</strain>
    </source>
</reference>
<evidence type="ECO:0000313" key="2">
    <source>
        <dbReference type="EMBL" id="MUK90820.1"/>
    </source>
</evidence>
<dbReference type="AlphaFoldDB" id="A0A6N8FMF5"/>
<keyword evidence="1" id="KW-0812">Transmembrane</keyword>
<name>A0A6N8FMF5_9BACI</name>
<accession>A0A6N8FMF5</accession>
<dbReference type="EMBL" id="WOCA01000034">
    <property type="protein sequence ID" value="MUK90820.1"/>
    <property type="molecule type" value="Genomic_DNA"/>
</dbReference>
<feature type="transmembrane region" description="Helical" evidence="1">
    <location>
        <begin position="70"/>
        <end position="89"/>
    </location>
</feature>
<dbReference type="RefSeq" id="WP_155671962.1">
    <property type="nucleotide sequence ID" value="NZ_WOCA01000034.1"/>
</dbReference>
<keyword evidence="1" id="KW-1133">Transmembrane helix</keyword>
<gene>
    <name evidence="2" type="ORF">GMD78_20945</name>
</gene>
<evidence type="ECO:0000313" key="3">
    <source>
        <dbReference type="Proteomes" id="UP000469125"/>
    </source>
</evidence>
<feature type="transmembrane region" description="Helical" evidence="1">
    <location>
        <begin position="95"/>
        <end position="114"/>
    </location>
</feature>
<proteinExistence type="predicted"/>
<comment type="caution">
    <text evidence="2">The sequence shown here is derived from an EMBL/GenBank/DDBJ whole genome shotgun (WGS) entry which is preliminary data.</text>
</comment>
<organism evidence="2 3">
    <name type="scientific">Ornithinibacillus caprae</name>
    <dbReference type="NCBI Taxonomy" id="2678566"/>
    <lineage>
        <taxon>Bacteria</taxon>
        <taxon>Bacillati</taxon>
        <taxon>Bacillota</taxon>
        <taxon>Bacilli</taxon>
        <taxon>Bacillales</taxon>
        <taxon>Bacillaceae</taxon>
        <taxon>Ornithinibacillus</taxon>
    </lineage>
</organism>
<protein>
    <submittedName>
        <fullName evidence="2">Uncharacterized protein</fullName>
    </submittedName>
</protein>
<sequence length="173" mass="20640">MISKRHFIFNIVIIVIPWLSLLFIGKRSFKKYSIAGIFIIIFEIINHLYGQKRNWWIFYDKKKSFLTNELPFSIGPYMPLSMWLLKFSYGNFKKFIALNAISDGLFAFLFINVLKKIKIIGLNKLNNFQFFIYLLYKVFILYGVQFLVENKDNLTLKKLKTRFGKTFNEMTRG</sequence>